<sequence precursor="true">MHSGIKIGIVLFVLIIAAVAGMAVTGFCPPAGPWPQPPWCTDKAQFSQDMGALTGGLYGTPGGYAAMPTTAASGTPLTLTFRAALPETTGPVVLRLNDKEYPMTAETSYLFTSSAIPLVSGDRIRYSYISGTSATSVQDGTVARSQEVGDGLVWMTTPVVRKTGFLKGHTLMDAGGNIPVAAKAGTLWTTYDAMKEDGGEYIGYDYYWAYKNTSAPEIVDEATAGLWNAADEDSIGLMADESHRRGMKFFLITELEWTVMPGEYPTKDNDAYMKYQENKWTQGQKTVQEMADKLTRNPQDAEANAYWDRWFAQFGAFMQKSARIAEKHNVEMLALGKQIDGAMIPANEQRWRKLIADVRTVYHGKLTQVLYTNEGSDYVSQILWADDLDVITIYYYNRFSGAERPSLAELESAMDGFNRKQFDPLYQKYKKPLIFLLPFQSRDHAAQQQWFEPMATSPGVEQDLIAQADLYEAFFASTLDEPWMDGAFTWGYWIEPGFNPKYSFEKSSSVRGKPAALVIQRWFAQAGTA</sequence>
<dbReference type="Gene3D" id="3.20.20.80">
    <property type="entry name" value="Glycosidases"/>
    <property type="match status" value="1"/>
</dbReference>
<reference evidence="1 2" key="2">
    <citation type="journal article" date="2014" name="Genome Announc.">
        <title>Complete Genome Sequence of Methanoregula formicica SMSPT, a Mesophilic Hydrogenotrophic Methanogen Isolated from a Methanogenic Upflow Anaerobic Sludge Blanket Reactor.</title>
        <authorList>
            <person name="Yamamoto K."/>
            <person name="Tamaki H."/>
            <person name="Cadillo-Quiroz H."/>
            <person name="Imachi H."/>
            <person name="Kyrpides N."/>
            <person name="Woyke T."/>
            <person name="Goodwin L."/>
            <person name="Zinder S.H."/>
            <person name="Kamagata Y."/>
            <person name="Liu W.T."/>
        </authorList>
    </citation>
    <scope>NUCLEOTIDE SEQUENCE [LARGE SCALE GENOMIC DNA]</scope>
    <source>
        <strain evidence="2">DSM 22288 / NBRC 105244 / SMSP</strain>
    </source>
</reference>
<dbReference type="KEGG" id="mfo:Metfor_0369"/>
<dbReference type="InParanoid" id="L0HDN7"/>
<dbReference type="AlphaFoldDB" id="L0HDN7"/>
<dbReference type="InterPro" id="IPR055151">
    <property type="entry name" value="GH113"/>
</dbReference>
<organism evidence="1 2">
    <name type="scientific">Methanoregula formicica (strain DSM 22288 / NBRC 105244 / SMSP)</name>
    <dbReference type="NCBI Taxonomy" id="593750"/>
    <lineage>
        <taxon>Archaea</taxon>
        <taxon>Methanobacteriati</taxon>
        <taxon>Methanobacteriota</taxon>
        <taxon>Stenosarchaea group</taxon>
        <taxon>Methanomicrobia</taxon>
        <taxon>Methanomicrobiales</taxon>
        <taxon>Methanoregulaceae</taxon>
        <taxon>Methanoregula</taxon>
    </lineage>
</organism>
<dbReference type="RefSeq" id="WP_015284407.1">
    <property type="nucleotide sequence ID" value="NC_019943.1"/>
</dbReference>
<dbReference type="Proteomes" id="UP000010824">
    <property type="component" value="Chromosome"/>
</dbReference>
<reference evidence="2" key="1">
    <citation type="submission" date="2011-12" db="EMBL/GenBank/DDBJ databases">
        <title>Complete sequence of Methanoregula formicicum SMSP.</title>
        <authorList>
            <person name="Lucas S."/>
            <person name="Han J."/>
            <person name="Lapidus A."/>
            <person name="Cheng J.-F."/>
            <person name="Goodwin L."/>
            <person name="Pitluck S."/>
            <person name="Peters L."/>
            <person name="Ovchinnikova G."/>
            <person name="Teshima H."/>
            <person name="Detter J.C."/>
            <person name="Han C."/>
            <person name="Tapia R."/>
            <person name="Land M."/>
            <person name="Hauser L."/>
            <person name="Kyrpides N."/>
            <person name="Ivanova N."/>
            <person name="Pagani I."/>
            <person name="Imachi H."/>
            <person name="Tamaki H."/>
            <person name="Sekiguchi Y."/>
            <person name="Kamagata Y."/>
            <person name="Cadillo-Quiroz H."/>
            <person name="Zinder S."/>
            <person name="Liu W.-T."/>
            <person name="Woyke T."/>
        </authorList>
    </citation>
    <scope>NUCLEOTIDE SEQUENCE [LARGE SCALE GENOMIC DNA]</scope>
    <source>
        <strain evidence="2">DSM 22288 / NBRC 105244 / SMSP</strain>
    </source>
</reference>
<name>L0HDN7_METFS</name>
<dbReference type="HOGENOM" id="CLU_514487_0_0_2"/>
<dbReference type="Pfam" id="PF22612">
    <property type="entry name" value="GH113"/>
    <property type="match status" value="1"/>
</dbReference>
<dbReference type="EMBL" id="CP003167">
    <property type="protein sequence ID" value="AGB01443.1"/>
    <property type="molecule type" value="Genomic_DNA"/>
</dbReference>
<evidence type="ECO:0000313" key="2">
    <source>
        <dbReference type="Proteomes" id="UP000010824"/>
    </source>
</evidence>
<protein>
    <submittedName>
        <fullName evidence="1">Uncharacterized protein</fullName>
    </submittedName>
</protein>
<gene>
    <name evidence="1" type="ordered locus">Metfor_0369</name>
</gene>
<proteinExistence type="predicted"/>
<dbReference type="CDD" id="cd19608">
    <property type="entry name" value="GH113_mannanase-like"/>
    <property type="match status" value="1"/>
</dbReference>
<dbReference type="STRING" id="593750.Metfor_0369"/>
<keyword evidence="2" id="KW-1185">Reference proteome</keyword>
<accession>L0HDN7</accession>
<evidence type="ECO:0000313" key="1">
    <source>
        <dbReference type="EMBL" id="AGB01443.1"/>
    </source>
</evidence>
<dbReference type="GeneID" id="14309042"/>